<evidence type="ECO:0000256" key="6">
    <source>
        <dbReference type="ARBA" id="ARBA00031154"/>
    </source>
</evidence>
<comment type="caution">
    <text evidence="10">The sequence shown here is derived from an EMBL/GenBank/DDBJ whole genome shotgun (WGS) entry which is preliminary data.</text>
</comment>
<evidence type="ECO:0000256" key="3">
    <source>
        <dbReference type="ARBA" id="ARBA00011532"/>
    </source>
</evidence>
<comment type="pathway">
    <text evidence="1">Sulfur metabolism; glutathione biosynthesis; glutathione from L-cysteine and L-glutamate: step 1/2.</text>
</comment>
<dbReference type="GO" id="GO:0035226">
    <property type="term" value="F:glutamate-cysteine ligase catalytic subunit binding"/>
    <property type="evidence" value="ECO:0007669"/>
    <property type="project" value="InterPro"/>
</dbReference>
<organism evidence="10 11">
    <name type="scientific">Acaulospora morrowiae</name>
    <dbReference type="NCBI Taxonomy" id="94023"/>
    <lineage>
        <taxon>Eukaryota</taxon>
        <taxon>Fungi</taxon>
        <taxon>Fungi incertae sedis</taxon>
        <taxon>Mucoromycota</taxon>
        <taxon>Glomeromycotina</taxon>
        <taxon>Glomeromycetes</taxon>
        <taxon>Diversisporales</taxon>
        <taxon>Acaulosporaceae</taxon>
        <taxon>Acaulospora</taxon>
    </lineage>
</organism>
<accession>A0A9N9P851</accession>
<evidence type="ECO:0000256" key="5">
    <source>
        <dbReference type="ARBA" id="ARBA00030406"/>
    </source>
</evidence>
<dbReference type="Gene3D" id="3.20.20.100">
    <property type="entry name" value="NADP-dependent oxidoreductase domain"/>
    <property type="match status" value="1"/>
</dbReference>
<feature type="domain" description="NADP-dependent oxidoreductase" evidence="9">
    <location>
        <begin position="8"/>
        <end position="95"/>
    </location>
</feature>
<dbReference type="OrthoDB" id="5596051at2759"/>
<evidence type="ECO:0000313" key="11">
    <source>
        <dbReference type="Proteomes" id="UP000789342"/>
    </source>
</evidence>
<evidence type="ECO:0000256" key="4">
    <source>
        <dbReference type="ARBA" id="ARBA00022684"/>
    </source>
</evidence>
<dbReference type="InterPro" id="IPR032963">
    <property type="entry name" value="Gclm"/>
</dbReference>
<dbReference type="Proteomes" id="UP000789342">
    <property type="component" value="Unassembled WGS sequence"/>
</dbReference>
<feature type="non-terminal residue" evidence="10">
    <location>
        <position position="1"/>
    </location>
</feature>
<dbReference type="GO" id="GO:0030234">
    <property type="term" value="F:enzyme regulator activity"/>
    <property type="evidence" value="ECO:0007669"/>
    <property type="project" value="TreeGrafter"/>
</dbReference>
<protein>
    <recommendedName>
        <fullName evidence="7">GCS light chain</fullName>
    </recommendedName>
    <alternativeName>
        <fullName evidence="5">Gamma-ECS regulatory subunit</fullName>
    </alternativeName>
    <alternativeName>
        <fullName evidence="8">Gamma-glutamylcysteine synthetase regulatory subunit</fullName>
    </alternativeName>
    <alternativeName>
        <fullName evidence="6">Glutamate--cysteine ligase modifier subunit</fullName>
    </alternativeName>
</protein>
<dbReference type="PANTHER" id="PTHR13295:SF4">
    <property type="entry name" value="GLUTAMATE--CYSTEINE LIGASE REGULATORY SUBUNIT"/>
    <property type="match status" value="1"/>
</dbReference>
<dbReference type="Pfam" id="PF00248">
    <property type="entry name" value="Aldo_ket_red"/>
    <property type="match status" value="1"/>
</dbReference>
<feature type="non-terminal residue" evidence="10">
    <location>
        <position position="102"/>
    </location>
</feature>
<keyword evidence="4" id="KW-0317">Glutathione biosynthesis</keyword>
<dbReference type="EMBL" id="CAJVPV010062704">
    <property type="protein sequence ID" value="CAG8792189.1"/>
    <property type="molecule type" value="Genomic_DNA"/>
</dbReference>
<evidence type="ECO:0000256" key="2">
    <source>
        <dbReference type="ARBA" id="ARBA00008612"/>
    </source>
</evidence>
<keyword evidence="11" id="KW-1185">Reference proteome</keyword>
<dbReference type="InterPro" id="IPR036812">
    <property type="entry name" value="NAD(P)_OxRdtase_dom_sf"/>
</dbReference>
<dbReference type="SUPFAM" id="SSF51430">
    <property type="entry name" value="NAD(P)-linked oxidoreductase"/>
    <property type="match status" value="1"/>
</dbReference>
<dbReference type="PANTHER" id="PTHR13295">
    <property type="entry name" value="GLUTAMATE CYSTEINE LIGASE REGULATORY SUBUNIT"/>
    <property type="match status" value="1"/>
</dbReference>
<name>A0A9N9P851_9GLOM</name>
<comment type="subunit">
    <text evidence="3">Heterodimer of a catalytic heavy chain and a regulatory light chain.</text>
</comment>
<proteinExistence type="inferred from homology"/>
<reference evidence="10" key="1">
    <citation type="submission" date="2021-06" db="EMBL/GenBank/DDBJ databases">
        <authorList>
            <person name="Kallberg Y."/>
            <person name="Tangrot J."/>
            <person name="Rosling A."/>
        </authorList>
    </citation>
    <scope>NUCLEOTIDE SEQUENCE</scope>
    <source>
        <strain evidence="10">CL551</strain>
    </source>
</reference>
<evidence type="ECO:0000259" key="9">
    <source>
        <dbReference type="Pfam" id="PF00248"/>
    </source>
</evidence>
<dbReference type="AlphaFoldDB" id="A0A9N9P851"/>
<dbReference type="InterPro" id="IPR023210">
    <property type="entry name" value="NADP_OxRdtase_dom"/>
</dbReference>
<evidence type="ECO:0000256" key="8">
    <source>
        <dbReference type="ARBA" id="ARBA00032926"/>
    </source>
</evidence>
<gene>
    <name evidence="10" type="ORF">AMORRO_LOCUS18246</name>
</gene>
<evidence type="ECO:0000313" key="10">
    <source>
        <dbReference type="EMBL" id="CAG8792189.1"/>
    </source>
</evidence>
<comment type="similarity">
    <text evidence="2">Belongs to the aldo/keto reductase family. Glutamate--cysteine ligase light chain subfamily.</text>
</comment>
<dbReference type="GO" id="GO:0017109">
    <property type="term" value="C:glutamate-cysteine ligase complex"/>
    <property type="evidence" value="ECO:0007669"/>
    <property type="project" value="TreeGrafter"/>
</dbReference>
<dbReference type="GO" id="GO:0006750">
    <property type="term" value="P:glutathione biosynthetic process"/>
    <property type="evidence" value="ECO:0007669"/>
    <property type="project" value="UniProtKB-KW"/>
</dbReference>
<sequence>SVDNFIVYFHGLLFDDHEEKVVNNFDELVNVWKEIEILQHHNKIKKPGVSEFTKDMLEKLLKVVKVPPKINQINIKPCELPKDMDNFAKEHGIELLFHRDPK</sequence>
<evidence type="ECO:0000256" key="1">
    <source>
        <dbReference type="ARBA" id="ARBA00005006"/>
    </source>
</evidence>
<evidence type="ECO:0000256" key="7">
    <source>
        <dbReference type="ARBA" id="ARBA00031732"/>
    </source>
</evidence>